<feature type="region of interest" description="Disordered" evidence="1">
    <location>
        <begin position="1"/>
        <end position="49"/>
    </location>
</feature>
<accession>A0A0N5AKE1</accession>
<organism evidence="2 3">
    <name type="scientific">Syphacia muris</name>
    <dbReference type="NCBI Taxonomy" id="451379"/>
    <lineage>
        <taxon>Eukaryota</taxon>
        <taxon>Metazoa</taxon>
        <taxon>Ecdysozoa</taxon>
        <taxon>Nematoda</taxon>
        <taxon>Chromadorea</taxon>
        <taxon>Rhabditida</taxon>
        <taxon>Spirurina</taxon>
        <taxon>Oxyuridomorpha</taxon>
        <taxon>Oxyuroidea</taxon>
        <taxon>Oxyuridae</taxon>
        <taxon>Syphacia</taxon>
    </lineage>
</organism>
<dbReference type="Proteomes" id="UP000046393">
    <property type="component" value="Unplaced"/>
</dbReference>
<evidence type="ECO:0000313" key="3">
    <source>
        <dbReference type="WBParaSite" id="SMUV_0000496001-mRNA-1"/>
    </source>
</evidence>
<keyword evidence="2" id="KW-1185">Reference proteome</keyword>
<reference evidence="3" key="1">
    <citation type="submission" date="2017-02" db="UniProtKB">
        <authorList>
            <consortium name="WormBaseParasite"/>
        </authorList>
    </citation>
    <scope>IDENTIFICATION</scope>
</reference>
<sequence length="130" mass="14319">MPSSDDEEVVDQKDSRFNTNHYVNDHSSDSDSDVGAVVGGGGGRVGEEAVADNESNRSNIWISVGIHLPPQSSNRLRTMNRKRESVDVDDSLAGLVLCFYLNAITLSTDSVLRIDRVHYDSFDSSWVEDT</sequence>
<name>A0A0N5AKE1_9BILA</name>
<evidence type="ECO:0000256" key="1">
    <source>
        <dbReference type="SAM" id="MobiDB-lite"/>
    </source>
</evidence>
<dbReference type="WBParaSite" id="SMUV_0000496001-mRNA-1">
    <property type="protein sequence ID" value="SMUV_0000496001-mRNA-1"/>
    <property type="gene ID" value="SMUV_0000496001"/>
</dbReference>
<protein>
    <submittedName>
        <fullName evidence="3">Uncharacterized protein</fullName>
    </submittedName>
</protein>
<proteinExistence type="predicted"/>
<evidence type="ECO:0000313" key="2">
    <source>
        <dbReference type="Proteomes" id="UP000046393"/>
    </source>
</evidence>
<dbReference type="AlphaFoldDB" id="A0A0N5AKE1"/>